<dbReference type="InterPro" id="IPR011249">
    <property type="entry name" value="Metalloenz_LuxS/M16"/>
</dbReference>
<sequence precursor="true">MMTIELSTFKGIAILLGLVLMLPIVGCQQTKLVFTDTQTPVISQFVPLKNAPKLTSTAKLADKDESKPGNTQPKVTPLTPNFTLHQFPASHSGLHYISLVLINSQRPFKDIDVLNTALYHRANWLSAQKPLSCIESLKVRAGMHSIALQMACPTEEIGSALSILAASWQDNAFDEIDIDTVRRQLKLNKHISAFTGSEIEKVWAREILGERHPYNLALNNQELQQALTQVDLIDIQGAILPGSKWHLLISGDDTTKSASLDKLALGLAKQLPQLPSTDVAAIGSSREDSERIGAASKKQLFIIDVPGAVQTQVRVGYRLPITSLQSDTKGMSISSAPLSCHTLASWLGRSFSGRLYYDLREKRGLTYGIYGRCFDNPQARTLKFYGSTQLQHTGAFVSGILDHLKLAMSEPVQATELDAIKTFEKSKHLLANSSTVAIQASYIKRLTLAQNNEDVLRQREAIAALSALELQQMARAIFDSPPTILLRGDADLITEDLKSKLPDWQIKMITP</sequence>
<dbReference type="InterPro" id="IPR007863">
    <property type="entry name" value="Peptidase_M16_C"/>
</dbReference>
<dbReference type="Proteomes" id="UP000002015">
    <property type="component" value="Chromosome"/>
</dbReference>
<protein>
    <submittedName>
        <fullName evidence="2">Peptidase M16 domain protein</fullName>
    </submittedName>
</protein>
<gene>
    <name evidence="2" type="ordered locus">Ssed_3825</name>
</gene>
<dbReference type="KEGG" id="sse:Ssed_3825"/>
<accession>A8G006</accession>
<proteinExistence type="predicted"/>
<dbReference type="EMBL" id="CP000821">
    <property type="protein sequence ID" value="ABV38429.1"/>
    <property type="molecule type" value="Genomic_DNA"/>
</dbReference>
<reference evidence="2 3" key="1">
    <citation type="submission" date="2007-08" db="EMBL/GenBank/DDBJ databases">
        <title>Complete sequence of Shewanella sediminis HAW-EB3.</title>
        <authorList>
            <consortium name="US DOE Joint Genome Institute"/>
            <person name="Copeland A."/>
            <person name="Lucas S."/>
            <person name="Lapidus A."/>
            <person name="Barry K."/>
            <person name="Glavina del Rio T."/>
            <person name="Dalin E."/>
            <person name="Tice H."/>
            <person name="Pitluck S."/>
            <person name="Chertkov O."/>
            <person name="Brettin T."/>
            <person name="Bruce D."/>
            <person name="Detter J.C."/>
            <person name="Han C."/>
            <person name="Schmutz J."/>
            <person name="Larimer F."/>
            <person name="Land M."/>
            <person name="Hauser L."/>
            <person name="Kyrpides N."/>
            <person name="Kim E."/>
            <person name="Zhao J.-S."/>
            <person name="Richardson P."/>
        </authorList>
    </citation>
    <scope>NUCLEOTIDE SEQUENCE [LARGE SCALE GENOMIC DNA]</scope>
    <source>
        <strain evidence="2 3">HAW-EB3</strain>
    </source>
</reference>
<evidence type="ECO:0000313" key="3">
    <source>
        <dbReference type="Proteomes" id="UP000002015"/>
    </source>
</evidence>
<dbReference type="STRING" id="425104.Ssed_3825"/>
<evidence type="ECO:0000259" key="1">
    <source>
        <dbReference type="Pfam" id="PF05193"/>
    </source>
</evidence>
<keyword evidence="3" id="KW-1185">Reference proteome</keyword>
<dbReference type="Pfam" id="PF05193">
    <property type="entry name" value="Peptidase_M16_C"/>
    <property type="match status" value="1"/>
</dbReference>
<dbReference type="RefSeq" id="WP_012144159.1">
    <property type="nucleotide sequence ID" value="NC_009831.1"/>
</dbReference>
<evidence type="ECO:0000313" key="2">
    <source>
        <dbReference type="EMBL" id="ABV38429.1"/>
    </source>
</evidence>
<dbReference type="HOGENOM" id="CLU_531964_0_0_6"/>
<dbReference type="SUPFAM" id="SSF63411">
    <property type="entry name" value="LuxS/MPP-like metallohydrolase"/>
    <property type="match status" value="1"/>
</dbReference>
<dbReference type="eggNOG" id="COG0612">
    <property type="taxonomic scope" value="Bacteria"/>
</dbReference>
<organism evidence="2 3">
    <name type="scientific">Shewanella sediminis (strain HAW-EB3)</name>
    <dbReference type="NCBI Taxonomy" id="425104"/>
    <lineage>
        <taxon>Bacteria</taxon>
        <taxon>Pseudomonadati</taxon>
        <taxon>Pseudomonadota</taxon>
        <taxon>Gammaproteobacteria</taxon>
        <taxon>Alteromonadales</taxon>
        <taxon>Shewanellaceae</taxon>
        <taxon>Shewanella</taxon>
    </lineage>
</organism>
<dbReference type="AlphaFoldDB" id="A8G006"/>
<dbReference type="OrthoDB" id="9811314at2"/>
<dbReference type="GO" id="GO:0046872">
    <property type="term" value="F:metal ion binding"/>
    <property type="evidence" value="ECO:0007669"/>
    <property type="project" value="InterPro"/>
</dbReference>
<feature type="domain" description="Peptidase M16 C-terminal" evidence="1">
    <location>
        <begin position="296"/>
        <end position="422"/>
    </location>
</feature>
<name>A8G006_SHESH</name>
<dbReference type="Gene3D" id="3.30.830.10">
    <property type="entry name" value="Metalloenzyme, LuxS/M16 peptidase-like"/>
    <property type="match status" value="1"/>
</dbReference>